<dbReference type="AlphaFoldDB" id="A0A218XA36"/>
<dbReference type="Gene3D" id="3.40.50.2000">
    <property type="entry name" value="Glycogen Phosphorylase B"/>
    <property type="match status" value="3"/>
</dbReference>
<comment type="caution">
    <text evidence="4">The sequence shown here is derived from an EMBL/GenBank/DDBJ whole genome shotgun (WGS) entry which is preliminary data.</text>
</comment>
<proteinExistence type="inferred from homology"/>
<evidence type="ECO:0000256" key="1">
    <source>
        <dbReference type="ARBA" id="ARBA00009995"/>
    </source>
</evidence>
<dbReference type="PANTHER" id="PTHR48048:SF45">
    <property type="entry name" value="GLYCOSYLTRANSFERASE"/>
    <property type="match status" value="1"/>
</dbReference>
<dbReference type="FunFam" id="3.40.50.2000:FF:000056">
    <property type="entry name" value="Glycosyltransferase"/>
    <property type="match status" value="1"/>
</dbReference>
<keyword evidence="2 3" id="KW-0808">Transferase</keyword>
<keyword evidence="3" id="KW-0328">Glycosyltransferase</keyword>
<evidence type="ECO:0000256" key="2">
    <source>
        <dbReference type="ARBA" id="ARBA00022679"/>
    </source>
</evidence>
<sequence>MFCTPMMDVANELQVPTYTFFTCSAAFLGFMFHVQALQDEGKDLLSEFKGSVNAKLEIPTLINPLLARVFPAFALNEEPRVWFLDLARRFRETKGIMINSFKELEPHAVKALLEDDKIRSVYPVGPILSLKGRGSNNSSEILSWLHAQPSSSVVFLCFGSAGSFNDDQGIPGGIRKPGRSSPRGFLERTSERGRVIGWAPQIEVLAHPSVGGFVTHCGWNSTLESLWFGVPTAAWPLYAEQQFNAFVMVVEQGMALEVKMDYRKDFGMETKEVVAADVIEKAVR</sequence>
<dbReference type="PROSITE" id="PS00375">
    <property type="entry name" value="UDPGT"/>
    <property type="match status" value="1"/>
</dbReference>
<dbReference type="Proteomes" id="UP000197138">
    <property type="component" value="Unassembled WGS sequence"/>
</dbReference>
<evidence type="ECO:0000256" key="3">
    <source>
        <dbReference type="RuleBase" id="RU003718"/>
    </source>
</evidence>
<dbReference type="SUPFAM" id="SSF53756">
    <property type="entry name" value="UDP-Glycosyltransferase/glycogen phosphorylase"/>
    <property type="match status" value="1"/>
</dbReference>
<reference evidence="5" key="1">
    <citation type="journal article" date="2017" name="Plant J.">
        <title>The pomegranate (Punica granatum L.) genome and the genomics of punicalagin biosynthesis.</title>
        <authorList>
            <person name="Qin G."/>
            <person name="Xu C."/>
            <person name="Ming R."/>
            <person name="Tang H."/>
            <person name="Guyot R."/>
            <person name="Kramer E.M."/>
            <person name="Hu Y."/>
            <person name="Yi X."/>
            <person name="Qi Y."/>
            <person name="Xu X."/>
            <person name="Gao Z."/>
            <person name="Pan H."/>
            <person name="Jian J."/>
            <person name="Tian Y."/>
            <person name="Yue Z."/>
            <person name="Xu Y."/>
        </authorList>
    </citation>
    <scope>NUCLEOTIDE SEQUENCE [LARGE SCALE GENOMIC DNA]</scope>
    <source>
        <strain evidence="5">cv. Dabenzi</strain>
    </source>
</reference>
<protein>
    <submittedName>
        <fullName evidence="4">Uncharacterized protein</fullName>
    </submittedName>
</protein>
<dbReference type="InterPro" id="IPR035595">
    <property type="entry name" value="UDP_glycos_trans_CS"/>
</dbReference>
<comment type="similarity">
    <text evidence="1 3">Belongs to the UDP-glycosyltransferase family.</text>
</comment>
<dbReference type="GO" id="GO:0035251">
    <property type="term" value="F:UDP-glucosyltransferase activity"/>
    <property type="evidence" value="ECO:0007669"/>
    <property type="project" value="InterPro"/>
</dbReference>
<evidence type="ECO:0000313" key="4">
    <source>
        <dbReference type="EMBL" id="OWM81559.1"/>
    </source>
</evidence>
<dbReference type="InterPro" id="IPR050481">
    <property type="entry name" value="UDP-glycosyltransf_plant"/>
</dbReference>
<gene>
    <name evidence="4" type="ORF">CDL15_Pgr007597</name>
</gene>
<dbReference type="InterPro" id="IPR002213">
    <property type="entry name" value="UDP_glucos_trans"/>
</dbReference>
<dbReference type="PANTHER" id="PTHR48048">
    <property type="entry name" value="GLYCOSYLTRANSFERASE"/>
    <property type="match status" value="1"/>
</dbReference>
<dbReference type="Pfam" id="PF00201">
    <property type="entry name" value="UDPGT"/>
    <property type="match status" value="1"/>
</dbReference>
<evidence type="ECO:0000313" key="5">
    <source>
        <dbReference type="Proteomes" id="UP000197138"/>
    </source>
</evidence>
<organism evidence="4 5">
    <name type="scientific">Punica granatum</name>
    <name type="common">Pomegranate</name>
    <dbReference type="NCBI Taxonomy" id="22663"/>
    <lineage>
        <taxon>Eukaryota</taxon>
        <taxon>Viridiplantae</taxon>
        <taxon>Streptophyta</taxon>
        <taxon>Embryophyta</taxon>
        <taxon>Tracheophyta</taxon>
        <taxon>Spermatophyta</taxon>
        <taxon>Magnoliopsida</taxon>
        <taxon>eudicotyledons</taxon>
        <taxon>Gunneridae</taxon>
        <taxon>Pentapetalae</taxon>
        <taxon>rosids</taxon>
        <taxon>malvids</taxon>
        <taxon>Myrtales</taxon>
        <taxon>Lythraceae</taxon>
        <taxon>Punica</taxon>
    </lineage>
</organism>
<name>A0A218XA36_PUNGR</name>
<dbReference type="CDD" id="cd03784">
    <property type="entry name" value="GT1_Gtf-like"/>
    <property type="match status" value="1"/>
</dbReference>
<accession>A0A218XA36</accession>
<dbReference type="EMBL" id="MTKT01002214">
    <property type="protein sequence ID" value="OWM81559.1"/>
    <property type="molecule type" value="Genomic_DNA"/>
</dbReference>